<dbReference type="HOGENOM" id="CLU_976759_0_0_1"/>
<protein>
    <submittedName>
        <fullName evidence="2">Alpha/beta-Hydrolase</fullName>
    </submittedName>
</protein>
<evidence type="ECO:0000313" key="2">
    <source>
        <dbReference type="EMBL" id="EPE32024.1"/>
    </source>
</evidence>
<reference evidence="2 3" key="1">
    <citation type="journal article" date="2013" name="BMC Genomics">
        <title>Genomics-driven discovery of the pneumocandin biosynthetic gene cluster in the fungus Glarea lozoyensis.</title>
        <authorList>
            <person name="Chen L."/>
            <person name="Yue Q."/>
            <person name="Zhang X."/>
            <person name="Xiang M."/>
            <person name="Wang C."/>
            <person name="Li S."/>
            <person name="Che Y."/>
            <person name="Ortiz-Lopez F.J."/>
            <person name="Bills G.F."/>
            <person name="Liu X."/>
            <person name="An Z."/>
        </authorList>
    </citation>
    <scope>NUCLEOTIDE SEQUENCE [LARGE SCALE GENOMIC DNA]</scope>
    <source>
        <strain evidence="3">ATCC 20868 / MF5171</strain>
    </source>
</reference>
<gene>
    <name evidence="2" type="ORF">GLAREA_12106</name>
</gene>
<feature type="region of interest" description="Disordered" evidence="1">
    <location>
        <begin position="136"/>
        <end position="156"/>
    </location>
</feature>
<organism evidence="2 3">
    <name type="scientific">Glarea lozoyensis (strain ATCC 20868 / MF5171)</name>
    <dbReference type="NCBI Taxonomy" id="1116229"/>
    <lineage>
        <taxon>Eukaryota</taxon>
        <taxon>Fungi</taxon>
        <taxon>Dikarya</taxon>
        <taxon>Ascomycota</taxon>
        <taxon>Pezizomycotina</taxon>
        <taxon>Leotiomycetes</taxon>
        <taxon>Helotiales</taxon>
        <taxon>Helotiaceae</taxon>
        <taxon>Glarea</taxon>
    </lineage>
</organism>
<dbReference type="KEGG" id="glz:GLAREA_12106"/>
<dbReference type="InterPro" id="IPR029058">
    <property type="entry name" value="AB_hydrolase_fold"/>
</dbReference>
<sequence length="285" mass="30691">MSKQIGQRPAMANPVTYTKPGTRDSVVSASPRPSQSQNPQEAYVLETIYPSDGTAIVSNVDIIAVHGLSQKGEISWVFNRSKGPSTKKDSFKPAVESIKETKDAAANFVGILGKKAAKPFSIPVQRAQADLPLTKEPKEKASAIQPSDASISSDTVDLNPSLPTKVNWLKDESMLPKSLPRARVLQFNYTSSPTGTPAEILRKIASELLERLSEARKNCGPGLSRPLVFIGHGFGGIVISQALIMAHEESHQSILEATVGLLFLGTPFQGSQAVVDQLQAKHEQQ</sequence>
<dbReference type="AlphaFoldDB" id="S3D4I2"/>
<dbReference type="RefSeq" id="XP_008081079.1">
    <property type="nucleotide sequence ID" value="XM_008082888.1"/>
</dbReference>
<dbReference type="PANTHER" id="PTHR48182">
    <property type="entry name" value="PROTEIN SERAC1"/>
    <property type="match status" value="1"/>
</dbReference>
<dbReference type="GO" id="GO:0016787">
    <property type="term" value="F:hydrolase activity"/>
    <property type="evidence" value="ECO:0007669"/>
    <property type="project" value="UniProtKB-KW"/>
</dbReference>
<dbReference type="PANTHER" id="PTHR48182:SF3">
    <property type="entry name" value="DUF676 DOMAIN-CONTAINING PROTEIN"/>
    <property type="match status" value="1"/>
</dbReference>
<dbReference type="EMBL" id="KE145360">
    <property type="protein sequence ID" value="EPE32024.1"/>
    <property type="molecule type" value="Genomic_DNA"/>
</dbReference>
<dbReference type="OrthoDB" id="5086500at2759"/>
<feature type="compositionally biased region" description="Polar residues" evidence="1">
    <location>
        <begin position="25"/>
        <end position="40"/>
    </location>
</feature>
<keyword evidence="2" id="KW-0378">Hydrolase</keyword>
<name>S3D4I2_GLAL2</name>
<keyword evidence="3" id="KW-1185">Reference proteome</keyword>
<feature type="region of interest" description="Disordered" evidence="1">
    <location>
        <begin position="1"/>
        <end position="40"/>
    </location>
</feature>
<dbReference type="GeneID" id="19471147"/>
<dbReference type="Gene3D" id="3.40.50.1820">
    <property type="entry name" value="alpha/beta hydrolase"/>
    <property type="match status" value="1"/>
</dbReference>
<feature type="compositionally biased region" description="Polar residues" evidence="1">
    <location>
        <begin position="144"/>
        <end position="156"/>
    </location>
</feature>
<evidence type="ECO:0000256" key="1">
    <source>
        <dbReference type="SAM" id="MobiDB-lite"/>
    </source>
</evidence>
<dbReference type="InterPro" id="IPR052374">
    <property type="entry name" value="SERAC1"/>
</dbReference>
<evidence type="ECO:0000313" key="3">
    <source>
        <dbReference type="Proteomes" id="UP000016922"/>
    </source>
</evidence>
<dbReference type="Proteomes" id="UP000016922">
    <property type="component" value="Unassembled WGS sequence"/>
</dbReference>
<dbReference type="SUPFAM" id="SSF53474">
    <property type="entry name" value="alpha/beta-Hydrolases"/>
    <property type="match status" value="1"/>
</dbReference>
<proteinExistence type="predicted"/>
<accession>S3D4I2</accession>